<feature type="transmembrane region" description="Helical" evidence="1">
    <location>
        <begin position="33"/>
        <end position="53"/>
    </location>
</feature>
<evidence type="ECO:0000313" key="2">
    <source>
        <dbReference type="EMBL" id="MFC7292826.1"/>
    </source>
</evidence>
<name>A0ABW2IPJ5_9PROT</name>
<organism evidence="2 3">
    <name type="scientific">Hirschia litorea</name>
    <dbReference type="NCBI Taxonomy" id="1199156"/>
    <lineage>
        <taxon>Bacteria</taxon>
        <taxon>Pseudomonadati</taxon>
        <taxon>Pseudomonadota</taxon>
        <taxon>Alphaproteobacteria</taxon>
        <taxon>Hyphomonadales</taxon>
        <taxon>Hyphomonadaceae</taxon>
        <taxon>Hirschia</taxon>
    </lineage>
</organism>
<accession>A0ABW2IPJ5</accession>
<feature type="transmembrane region" description="Helical" evidence="1">
    <location>
        <begin position="90"/>
        <end position="111"/>
    </location>
</feature>
<keyword evidence="1" id="KW-0812">Transmembrane</keyword>
<dbReference type="Proteomes" id="UP001596492">
    <property type="component" value="Unassembled WGS sequence"/>
</dbReference>
<feature type="transmembrane region" description="Helical" evidence="1">
    <location>
        <begin position="123"/>
        <end position="141"/>
    </location>
</feature>
<evidence type="ECO:0000313" key="3">
    <source>
        <dbReference type="Proteomes" id="UP001596492"/>
    </source>
</evidence>
<reference evidence="3" key="1">
    <citation type="journal article" date="2019" name="Int. J. Syst. Evol. Microbiol.">
        <title>The Global Catalogue of Microorganisms (GCM) 10K type strain sequencing project: providing services to taxonomists for standard genome sequencing and annotation.</title>
        <authorList>
            <consortium name="The Broad Institute Genomics Platform"/>
            <consortium name="The Broad Institute Genome Sequencing Center for Infectious Disease"/>
            <person name="Wu L."/>
            <person name="Ma J."/>
        </authorList>
    </citation>
    <scope>NUCLEOTIDE SEQUENCE [LARGE SCALE GENOMIC DNA]</scope>
    <source>
        <strain evidence="3">CCUG 51308</strain>
    </source>
</reference>
<feature type="transmembrane region" description="Helical" evidence="1">
    <location>
        <begin position="65"/>
        <end position="84"/>
    </location>
</feature>
<protein>
    <recommendedName>
        <fullName evidence="4">Polyketide cyclase / dehydrase and lipid transport</fullName>
    </recommendedName>
</protein>
<dbReference type="RefSeq" id="WP_382168658.1">
    <property type="nucleotide sequence ID" value="NZ_JBHTBR010000006.1"/>
</dbReference>
<dbReference type="EMBL" id="JBHTBR010000006">
    <property type="protein sequence ID" value="MFC7292826.1"/>
    <property type="molecule type" value="Genomic_DNA"/>
</dbReference>
<keyword evidence="1" id="KW-0472">Membrane</keyword>
<comment type="caution">
    <text evidence="2">The sequence shown here is derived from an EMBL/GenBank/DDBJ whole genome shotgun (WGS) entry which is preliminary data.</text>
</comment>
<keyword evidence="1" id="KW-1133">Transmembrane helix</keyword>
<keyword evidence="3" id="KW-1185">Reference proteome</keyword>
<proteinExistence type="predicted"/>
<evidence type="ECO:0000256" key="1">
    <source>
        <dbReference type="SAM" id="Phobius"/>
    </source>
</evidence>
<feature type="transmembrane region" description="Helical" evidence="1">
    <location>
        <begin position="9"/>
        <end position="27"/>
    </location>
</feature>
<sequence length="310" mass="35600">MFSLKPPKWVYVLFLMGICSIGIRVILDSRFGNSALLYVAVPFLVSILIFHLVPSPQDSSKFSRLMLHLKMATVIFLGTSAFLFEGFICVLFFIPIYYLFVIVGYTFVALADWSEQRNSQKDTLKSSMIPIFVAVLAIEGLSPSTSFERKNYVHHEVVVDLDIAKLKSNMSLPLELPKRRQWFLSIFPLPVEAQAGSLKDGDIHKLKFLYKKWFFTNTHEGEFHLKIDEVGDQHVKTSVVKNTSYLSKYLKIRGTDIEFEPLANGQTKISLTISYERLLDPAWYFAPMQEYAVQQSADYFVNSIFLRETM</sequence>
<evidence type="ECO:0008006" key="4">
    <source>
        <dbReference type="Google" id="ProtNLM"/>
    </source>
</evidence>
<gene>
    <name evidence="2" type="ORF">ACFQS8_14440</name>
</gene>